<evidence type="ECO:0000256" key="11">
    <source>
        <dbReference type="ARBA" id="ARBA00061856"/>
    </source>
</evidence>
<evidence type="ECO:0000256" key="6">
    <source>
        <dbReference type="ARBA" id="ARBA00023098"/>
    </source>
</evidence>
<dbReference type="Pfam" id="PF22669">
    <property type="entry name" value="Exo_endo_phos2"/>
    <property type="match status" value="1"/>
</dbReference>
<evidence type="ECO:0000256" key="13">
    <source>
        <dbReference type="ARBA" id="ARBA00075837"/>
    </source>
</evidence>
<evidence type="ECO:0000313" key="20">
    <source>
        <dbReference type="Proteomes" id="UP000694388"/>
    </source>
</evidence>
<comment type="subunit">
    <text evidence="11">Interacts (when prenylated) with PDE6D; this is important for normal location in cilia.</text>
</comment>
<feature type="region of interest" description="Disordered" evidence="17">
    <location>
        <begin position="1"/>
        <end position="39"/>
    </location>
</feature>
<dbReference type="GO" id="GO:0034485">
    <property type="term" value="F:phosphatidylinositol-3,4,5-trisphosphate 5-phosphatase activity"/>
    <property type="evidence" value="ECO:0007669"/>
    <property type="project" value="UniProtKB-EC"/>
</dbReference>
<evidence type="ECO:0000256" key="12">
    <source>
        <dbReference type="ARBA" id="ARBA00068933"/>
    </source>
</evidence>
<evidence type="ECO:0000256" key="9">
    <source>
        <dbReference type="ARBA" id="ARBA00050516"/>
    </source>
</evidence>
<comment type="catalytic activity">
    <reaction evidence="8">
        <text>a 1,2-diacyl-sn-glycero-3-phospho-(1D-myo-inositol-3,4,5-trisphosphate) + H2O = a 1,2-diacyl-sn-glycero-3-phospho-(1D-myo-inositol-3,4-bisphosphate) + phosphate</text>
        <dbReference type="Rhea" id="RHEA:25528"/>
        <dbReference type="ChEBI" id="CHEBI:15377"/>
        <dbReference type="ChEBI" id="CHEBI:43474"/>
        <dbReference type="ChEBI" id="CHEBI:57658"/>
        <dbReference type="ChEBI" id="CHEBI:57836"/>
        <dbReference type="EC" id="3.1.3.86"/>
    </reaction>
    <physiologicalReaction direction="left-to-right" evidence="8">
        <dbReference type="Rhea" id="RHEA:25529"/>
    </physiologicalReaction>
</comment>
<dbReference type="GO" id="GO:0032580">
    <property type="term" value="C:Golgi cisterna membrane"/>
    <property type="evidence" value="ECO:0007669"/>
    <property type="project" value="UniProtKB-SubCell"/>
</dbReference>
<dbReference type="Ensembl" id="ENSEBUT00000005627.1">
    <property type="protein sequence ID" value="ENSEBUP00000005189.1"/>
    <property type="gene ID" value="ENSEBUG00000003570.1"/>
</dbReference>
<evidence type="ECO:0000256" key="10">
    <source>
        <dbReference type="ARBA" id="ARBA00052324"/>
    </source>
</evidence>
<feature type="compositionally biased region" description="Basic and acidic residues" evidence="17">
    <location>
        <begin position="1"/>
        <end position="12"/>
    </location>
</feature>
<name>A0A8C4NM31_EPTBU</name>
<organism evidence="19 20">
    <name type="scientific">Eptatretus burgeri</name>
    <name type="common">Inshore hagfish</name>
    <dbReference type="NCBI Taxonomy" id="7764"/>
    <lineage>
        <taxon>Eukaryota</taxon>
        <taxon>Metazoa</taxon>
        <taxon>Chordata</taxon>
        <taxon>Craniata</taxon>
        <taxon>Vertebrata</taxon>
        <taxon>Cyclostomata</taxon>
        <taxon>Myxini</taxon>
        <taxon>Myxiniformes</taxon>
        <taxon>Myxinidae</taxon>
        <taxon>Eptatretinae</taxon>
        <taxon>Eptatretus</taxon>
    </lineage>
</organism>
<reference evidence="19" key="1">
    <citation type="submission" date="2025-05" db="UniProtKB">
        <authorList>
            <consortium name="Ensembl"/>
        </authorList>
    </citation>
    <scope>IDENTIFICATION</scope>
</reference>
<dbReference type="SUPFAM" id="SSF56219">
    <property type="entry name" value="DNase I-like"/>
    <property type="match status" value="1"/>
</dbReference>
<keyword evidence="20" id="KW-1185">Reference proteome</keyword>
<dbReference type="GO" id="GO:0004439">
    <property type="term" value="F:phosphatidylinositol-4,5-bisphosphate 5-phosphatase activity"/>
    <property type="evidence" value="ECO:0007669"/>
    <property type="project" value="UniProtKB-EC"/>
</dbReference>
<keyword evidence="7" id="KW-0966">Cell projection</keyword>
<dbReference type="GeneTree" id="ENSGT00940000158199"/>
<evidence type="ECO:0000256" key="5">
    <source>
        <dbReference type="ARBA" id="ARBA00022801"/>
    </source>
</evidence>
<comment type="subcellular location">
    <subcellularLocation>
        <location evidence="1">Cell projection</location>
        <location evidence="1">Cilium</location>
    </subcellularLocation>
    <subcellularLocation>
        <location evidence="2">Golgi apparatus</location>
        <location evidence="2">Golgi stack membrane</location>
        <topology evidence="2">Peripheral membrane protein</topology>
        <orientation evidence="2">Cytoplasmic side</orientation>
    </subcellularLocation>
</comment>
<sequence>MEPHPPDSEKSGISELVQVGCSSSEGTGRRHGSARRRRRHLLEPTIFTNSGVPNPLRQASSMDPGLDSVLEVRRCADPRDKLEPERLEQTLPQLKAVLSGSEGAISDFNPVQVESTARIIYQLSCSSSTSSEGFMNQAPKRDGDLYRGVIGSDSDGQVNLRRRTMLPPLQRPASAGTERLRDRVTICRRDLDLQPSLRSSKSDVLENGSPITSSSRLGVLPPIPAHTARNRNYLQGSLQSSGSLLGAQELEKHFPSRQLSLFISTWNMQGRSPVQGSLADLLLPQDFQYLHDLYAVGTQEATPDRHEWEVSLQETLGPSHVLLSSTSHGSLHLAVFIRRDLIWFCSEAEHASVITRVISQIKTKGAVAISFTFFGTSLLFITSHFTSGDGKVSERIQDYNKIISSLALPCSVPLSNPYQADSADITTRFDAVFWFGDFNFRLDVNRNAADGLLRQSSTSASVTSLLEHDQLAQKLRDGTAFAGFSEAGIDFLPTYKYDLDSDAFDSSAKQRVPSYTDRILYKSKKTALIEPLHYSSCIALRSSDHRPVFALFHVALRPGRDNIPLCAGLFCRDVYLEAMQRRVQRPHTKKTSSICSIS</sequence>
<evidence type="ECO:0000256" key="17">
    <source>
        <dbReference type="SAM" id="MobiDB-lite"/>
    </source>
</evidence>
<dbReference type="Gene3D" id="3.60.10.10">
    <property type="entry name" value="Endonuclease/exonuclease/phosphatase"/>
    <property type="match status" value="1"/>
</dbReference>
<evidence type="ECO:0000313" key="19">
    <source>
        <dbReference type="Ensembl" id="ENSEBUP00000005189.1"/>
    </source>
</evidence>
<evidence type="ECO:0000256" key="7">
    <source>
        <dbReference type="ARBA" id="ARBA00023273"/>
    </source>
</evidence>
<dbReference type="SMART" id="SM00128">
    <property type="entry name" value="IPPc"/>
    <property type="match status" value="1"/>
</dbReference>
<feature type="region of interest" description="Disordered" evidence="17">
    <location>
        <begin position="198"/>
        <end position="220"/>
    </location>
</feature>
<evidence type="ECO:0000256" key="16">
    <source>
        <dbReference type="ARBA" id="ARBA00083336"/>
    </source>
</evidence>
<evidence type="ECO:0000256" key="8">
    <source>
        <dbReference type="ARBA" id="ARBA00023377"/>
    </source>
</evidence>
<feature type="domain" description="Inositol polyphosphate-related phosphatase" evidence="18">
    <location>
        <begin position="257"/>
        <end position="560"/>
    </location>
</feature>
<dbReference type="Proteomes" id="UP000694388">
    <property type="component" value="Unplaced"/>
</dbReference>
<dbReference type="PANTHER" id="PTHR47039">
    <property type="entry name" value="INOSITOL POLYPHOSPHATE 5-PHOSPHATASE E"/>
    <property type="match status" value="1"/>
</dbReference>
<dbReference type="PANTHER" id="PTHR47039:SF1">
    <property type="entry name" value="INOSITOL POLYPHOSPHATE 5-PHOSPHATASE E"/>
    <property type="match status" value="1"/>
</dbReference>
<evidence type="ECO:0000256" key="15">
    <source>
        <dbReference type="ARBA" id="ARBA00080252"/>
    </source>
</evidence>
<comment type="catalytic activity">
    <reaction evidence="9">
        <text>a 1,2-diacyl-sn-glycero-3-phospho-(1D-myo-inositol-4,5-bisphosphate) + H2O = a 1,2-diacyl-sn-glycero-3-phospho-(1D-myo-inositol 4-phosphate) + phosphate</text>
        <dbReference type="Rhea" id="RHEA:22764"/>
        <dbReference type="ChEBI" id="CHEBI:15377"/>
        <dbReference type="ChEBI" id="CHEBI:43474"/>
        <dbReference type="ChEBI" id="CHEBI:58178"/>
        <dbReference type="ChEBI" id="CHEBI:58456"/>
        <dbReference type="EC" id="3.1.3.36"/>
    </reaction>
    <physiologicalReaction direction="left-to-right" evidence="9">
        <dbReference type="Rhea" id="RHEA:22765"/>
    </physiologicalReaction>
</comment>
<dbReference type="GO" id="GO:0046856">
    <property type="term" value="P:phosphatidylinositol dephosphorylation"/>
    <property type="evidence" value="ECO:0007669"/>
    <property type="project" value="InterPro"/>
</dbReference>
<dbReference type="InterPro" id="IPR053321">
    <property type="entry name" value="IPP-5-Phosphatase_Type_IV"/>
</dbReference>
<evidence type="ECO:0000256" key="1">
    <source>
        <dbReference type="ARBA" id="ARBA00004138"/>
    </source>
</evidence>
<dbReference type="InterPro" id="IPR000300">
    <property type="entry name" value="IPPc"/>
</dbReference>
<dbReference type="OMA" id="DITTRFD"/>
<evidence type="ECO:0000259" key="18">
    <source>
        <dbReference type="SMART" id="SM00128"/>
    </source>
</evidence>
<comment type="catalytic activity">
    <reaction evidence="10">
        <text>a 1,2-diacyl-sn-glycero-3-phospho-(1D-myo-inositol-3,5-bisphosphate) + H2O = a 1,2-diacyl-sn-glycero-3-phospho-(1D-myo-inositol-3-phosphate) + phosphate</text>
        <dbReference type="Rhea" id="RHEA:32955"/>
        <dbReference type="ChEBI" id="CHEBI:15377"/>
        <dbReference type="ChEBI" id="CHEBI:43474"/>
        <dbReference type="ChEBI" id="CHEBI:57923"/>
        <dbReference type="ChEBI" id="CHEBI:58088"/>
    </reaction>
    <physiologicalReaction direction="left-to-right" evidence="10">
        <dbReference type="Rhea" id="RHEA:32956"/>
    </physiologicalReaction>
</comment>
<dbReference type="FunFam" id="3.60.10.10:FF:000039">
    <property type="entry name" value="72 kDa inositol polyphosphate 5-phosphatase"/>
    <property type="match status" value="1"/>
</dbReference>
<protein>
    <recommendedName>
        <fullName evidence="12">Phosphatidylinositol polyphosphate 5-phosphatase type IV</fullName>
        <ecNumber evidence="4">3.1.3.36</ecNumber>
        <ecNumber evidence="3">3.1.3.86</ecNumber>
    </recommendedName>
    <alternativeName>
        <fullName evidence="15">72 kDa inositol polyphosphate 5-phosphatase</fullName>
    </alternativeName>
    <alternativeName>
        <fullName evidence="14">Inositol polyphosphate-5-phosphatase E</fullName>
    </alternativeName>
    <alternativeName>
        <fullName evidence="13">Phosphatidylinositol 4,5-bisphosphate 5-phosphatase</fullName>
    </alternativeName>
    <alternativeName>
        <fullName evidence="16">Phosphatidylinositol-3,4,5-trisphosphate 5-phosphatase</fullName>
    </alternativeName>
</protein>
<feature type="compositionally biased region" description="Basic residues" evidence="17">
    <location>
        <begin position="29"/>
        <end position="39"/>
    </location>
</feature>
<evidence type="ECO:0000256" key="2">
    <source>
        <dbReference type="ARBA" id="ARBA00004344"/>
    </source>
</evidence>
<dbReference type="GO" id="GO:0005929">
    <property type="term" value="C:cilium"/>
    <property type="evidence" value="ECO:0007669"/>
    <property type="project" value="UniProtKB-SubCell"/>
</dbReference>
<dbReference type="EC" id="3.1.3.36" evidence="4"/>
<evidence type="ECO:0000256" key="3">
    <source>
        <dbReference type="ARBA" id="ARBA00012981"/>
    </source>
</evidence>
<proteinExistence type="predicted"/>
<dbReference type="AlphaFoldDB" id="A0A8C4NM31"/>
<dbReference type="InterPro" id="IPR036691">
    <property type="entry name" value="Endo/exonu/phosph_ase_sf"/>
</dbReference>
<evidence type="ECO:0000256" key="4">
    <source>
        <dbReference type="ARBA" id="ARBA00013044"/>
    </source>
</evidence>
<dbReference type="Ensembl" id="ENSEBUT00000005639.1">
    <property type="protein sequence ID" value="ENSEBUP00000005201.1"/>
    <property type="gene ID" value="ENSEBUG00000003570.1"/>
</dbReference>
<accession>A0A8C4NM31</accession>
<evidence type="ECO:0000256" key="14">
    <source>
        <dbReference type="ARBA" id="ARBA00079915"/>
    </source>
</evidence>
<keyword evidence="6" id="KW-0443">Lipid metabolism</keyword>
<keyword evidence="5" id="KW-0378">Hydrolase</keyword>
<dbReference type="EC" id="3.1.3.86" evidence="3"/>